<keyword evidence="2" id="KW-1185">Reference proteome</keyword>
<reference evidence="1 2" key="1">
    <citation type="submission" date="2021-03" db="EMBL/GenBank/DDBJ databases">
        <title>Complete Genome Sequences of Two Lysobacter Strains Isolated from Sea Water (Lysobacter caseinilyticus) and Soil (Lysobacter helvus) in South Korea.</title>
        <authorList>
            <person name="Watanabe Y."/>
            <person name="Arakawa K."/>
        </authorList>
    </citation>
    <scope>NUCLEOTIDE SEQUENCE [LARGE SCALE GENOMIC DNA]</scope>
    <source>
        <strain evidence="1 2">KVB24</strain>
    </source>
</reference>
<evidence type="ECO:0000313" key="1">
    <source>
        <dbReference type="EMBL" id="BCT93685.1"/>
    </source>
</evidence>
<proteinExistence type="predicted"/>
<accession>A0ABM7Q8E7</accession>
<gene>
    <name evidence="1" type="ORF">LYSCAS_27090</name>
</gene>
<sequence length="77" mass="8250">MTAYLISTRHGEYLVDTPDGTDVLSAEVSGGASELLEDLGRANAGNPYASIYGVFEGRLVTDERGKPIKLLINSQVH</sequence>
<dbReference type="EMBL" id="AP024545">
    <property type="protein sequence ID" value="BCT93685.1"/>
    <property type="molecule type" value="Genomic_DNA"/>
</dbReference>
<evidence type="ECO:0008006" key="3">
    <source>
        <dbReference type="Google" id="ProtNLM"/>
    </source>
</evidence>
<name>A0ABM7Q8E7_9GAMM</name>
<dbReference type="Proteomes" id="UP000681317">
    <property type="component" value="Chromosome"/>
</dbReference>
<evidence type="ECO:0000313" key="2">
    <source>
        <dbReference type="Proteomes" id="UP000681317"/>
    </source>
</evidence>
<organism evidence="1 2">
    <name type="scientific">Noviluteimonas caseinilytica</name>
    <dbReference type="NCBI Taxonomy" id="2675101"/>
    <lineage>
        <taxon>Bacteria</taxon>
        <taxon>Pseudomonadati</taxon>
        <taxon>Pseudomonadota</taxon>
        <taxon>Gammaproteobacteria</taxon>
        <taxon>Lysobacterales</taxon>
        <taxon>Lysobacteraceae</taxon>
        <taxon>Noviluteimonas</taxon>
    </lineage>
</organism>
<protein>
    <recommendedName>
        <fullName evidence="3">Fumarylacetoacetate hydrolase</fullName>
    </recommendedName>
</protein>